<keyword evidence="3" id="KW-1185">Reference proteome</keyword>
<evidence type="ECO:0000313" key="3">
    <source>
        <dbReference type="Proteomes" id="UP000720189"/>
    </source>
</evidence>
<dbReference type="GeneID" id="70228052"/>
<dbReference type="RefSeq" id="XP_046047832.1">
    <property type="nucleotide sequence ID" value="XM_046198098.1"/>
</dbReference>
<dbReference type="OrthoDB" id="5153289at2759"/>
<accession>A0A9P9GXA9</accession>
<dbReference type="Proteomes" id="UP000720189">
    <property type="component" value="Unassembled WGS sequence"/>
</dbReference>
<dbReference type="EMBL" id="JAGMUX010000010">
    <property type="protein sequence ID" value="KAH7247249.1"/>
    <property type="molecule type" value="Genomic_DNA"/>
</dbReference>
<gene>
    <name evidence="2" type="ORF">BKA55DRAFT_676722</name>
</gene>
<name>A0A9P9GXA9_FUSRE</name>
<feature type="region of interest" description="Disordered" evidence="1">
    <location>
        <begin position="325"/>
        <end position="346"/>
    </location>
</feature>
<feature type="region of interest" description="Disordered" evidence="1">
    <location>
        <begin position="890"/>
        <end position="910"/>
    </location>
</feature>
<feature type="region of interest" description="Disordered" evidence="1">
    <location>
        <begin position="1"/>
        <end position="52"/>
    </location>
</feature>
<proteinExistence type="predicted"/>
<reference evidence="2" key="1">
    <citation type="journal article" date="2021" name="Nat. Commun.">
        <title>Genetic determinants of endophytism in the Arabidopsis root mycobiome.</title>
        <authorList>
            <person name="Mesny F."/>
            <person name="Miyauchi S."/>
            <person name="Thiergart T."/>
            <person name="Pickel B."/>
            <person name="Atanasova L."/>
            <person name="Karlsson M."/>
            <person name="Huettel B."/>
            <person name="Barry K.W."/>
            <person name="Haridas S."/>
            <person name="Chen C."/>
            <person name="Bauer D."/>
            <person name="Andreopoulos W."/>
            <person name="Pangilinan J."/>
            <person name="LaButti K."/>
            <person name="Riley R."/>
            <person name="Lipzen A."/>
            <person name="Clum A."/>
            <person name="Drula E."/>
            <person name="Henrissat B."/>
            <person name="Kohler A."/>
            <person name="Grigoriev I.V."/>
            <person name="Martin F.M."/>
            <person name="Hacquard S."/>
        </authorList>
    </citation>
    <scope>NUCLEOTIDE SEQUENCE</scope>
    <source>
        <strain evidence="2">MPI-CAGE-AT-0023</strain>
    </source>
</reference>
<feature type="compositionally biased region" description="Low complexity" evidence="1">
    <location>
        <begin position="22"/>
        <end position="31"/>
    </location>
</feature>
<protein>
    <submittedName>
        <fullName evidence="2">Uncharacterized protein</fullName>
    </submittedName>
</protein>
<sequence length="1126" mass="128871">MNDETSRRTRHLPKRARESWTRQSPQRSRSPPARRRKRYRTQDGSSTLEEATASACIPTQEKFPFDYKGAPRSEEQFTGPLLSSAKSSLSTITVHQQELIIDLIRERAKDTEGSTWRLEKRLDNAYATLEWWETVGCEFCFVMNGNVQPGHAMEKCDRWHGCDKARSILKWLESLNIPKVLEDPGSCSMCTHMWLPCGDICLSQSIHDAGSKQEKARLAKELQSQPNFDGHCERKPIMRRVIAALCSYDDQFFAKILAKLASDNDDVDLSLERSARAWFEHRIPHKDSWIPRLLFIFEALIVGFYVRQNYRLGLPPFDNLPQNPPGACRSSVAPTRLEAPGSTPNRPDGDIVVKRWAATIDWWWRKCSYCIGSGRKGEAVLHDLRECAYGGAEAIETEFGNAIYAEERAPGTACYRCYLPRQLCGKWSKTSGGGWIERDKSEWTCRYGKHLLRDTIVGLYQSHAVTFMNDMRNVAAQWYENEHMALSPVVDDEMVADFLLQGFTNRGVGGIEMMRQLALWSRTVWYHKLADELLLPDDDDGGHQSQLSNTDIFGLHPSARSNRPARLRRCESVSLEVRSARARCSVQEKLDGSLIHRYHRRLLNPYKPSGSARPISTWSKEDISLWCERRHWEYPNPNCWRENWRDDQNNDLVNEEKVQKQLERWSVRCPLCLLYRDPACDEHPLSTCPRVEGCRARSIRARLWERIVELQANGIQGYGPVPWCGDCGLPRSCCPAWVNQSATDTASEWDAPPWGGDEYACQSSLAREWRRQDGSRCEFREVVVNAVSAMCVFSLSGGPGTDTDTFWDQIEAWHSQSDIRFNQHWGTEGWLLSPMPWGRQDVMVMLCIFCRLDVVVEDLWIEKEVDRRRAELHLPSPEVNYIIIKQQRQPQLDPQKGKTVAKRDAPDEDAMSLQRSNIQGALDMAEYEGERSSGYWGDTAYLSALGARVRAWRRGGIRCQLCLTYEWSETCYLHDMEACTLHSESKPAMTLLNRWSGIRGAEKGEGKQCLRCRFPNVVCRPIKYEDADDNRGSAAGEGSVSCCGVEILCRTVAALLTVADGVLGDMVIQEEMGKEKWDKDYDRLSREWMGEQVRIGNSTAPRIVRIFQRLLDGFNGLNRTVWKKRV</sequence>
<dbReference type="AlphaFoldDB" id="A0A9P9GXA9"/>
<organism evidence="2 3">
    <name type="scientific">Fusarium redolens</name>
    <dbReference type="NCBI Taxonomy" id="48865"/>
    <lineage>
        <taxon>Eukaryota</taxon>
        <taxon>Fungi</taxon>
        <taxon>Dikarya</taxon>
        <taxon>Ascomycota</taxon>
        <taxon>Pezizomycotina</taxon>
        <taxon>Sordariomycetes</taxon>
        <taxon>Hypocreomycetidae</taxon>
        <taxon>Hypocreales</taxon>
        <taxon>Nectriaceae</taxon>
        <taxon>Fusarium</taxon>
        <taxon>Fusarium redolens species complex</taxon>
    </lineage>
</organism>
<comment type="caution">
    <text evidence="2">The sequence shown here is derived from an EMBL/GenBank/DDBJ whole genome shotgun (WGS) entry which is preliminary data.</text>
</comment>
<evidence type="ECO:0000256" key="1">
    <source>
        <dbReference type="SAM" id="MobiDB-lite"/>
    </source>
</evidence>
<evidence type="ECO:0000313" key="2">
    <source>
        <dbReference type="EMBL" id="KAH7247249.1"/>
    </source>
</evidence>